<dbReference type="InterPro" id="IPR029016">
    <property type="entry name" value="GAF-like_dom_sf"/>
</dbReference>
<dbReference type="InterPro" id="IPR002197">
    <property type="entry name" value="HTH_Fis"/>
</dbReference>
<keyword evidence="2" id="KW-0067">ATP-binding</keyword>
<keyword evidence="4" id="KW-0238">DNA-binding</keyword>
<sequence>MLGSAQDYRAIWEQFVLRGRLREDLLPPALAQAWRRCAALGLDPYGQPPEPDPPGFPTTQPLSRRLLALIRPAMEDLYQFIEGSDCLVAFANAEGRIIDLIGDHETRARLEPLGMRVGSLWTEEQQGANALALALQESFPMQLEGAMHYRAALHDLYTAAAPVHDPLGQAVGVLAVVGPCDRAHVHTLGMVAAAAQVISGQLQMQVWLGNANELLAELKIILQSLPEGILLLRRDGVISQMNGPAGALLGLVPARVMGRRLRDVLPLPSLLQQALTCQQPLNEEEMVFETARGRVTCLCSLKPIALTAGEPEPIFGRLTTGAGTGSGGPLISDGFVLILRSIERVQKLVNRMTGTRARLTFADVVGKSAPLQEALRLARLASHSNSTVLLHGETGVGKEIFAQSIHNNSPRADGPFVAINCAAIPRELINTELFGYEGGSFTGADRQGRSGKFEQAHGGTLFLDEIGDMPLDLQTTLLRAIETRTIMRIGGQRLIPVDVRIIAATHKDLREEVRRGTFRSDLYYRLNVLSIHIPPLRARLEDLPLLVEHFLQRQSRTLGRSFRITPEALSLMERYSWPGNVRELANLVERLTYLARSDSITVQDLPPEIRQAAESEAPNMALPPSTVASAPEPPDQPADTDAGWQPEPAGATPALHPLRERSRSTEASAILQALEHCQGRPSAAARLLGISRTTLWRKMVRYGLRPGPVTSPPSAADQSEMFPQ</sequence>
<evidence type="ECO:0000256" key="2">
    <source>
        <dbReference type="ARBA" id="ARBA00022840"/>
    </source>
</evidence>
<dbReference type="GO" id="GO:0005524">
    <property type="term" value="F:ATP binding"/>
    <property type="evidence" value="ECO:0007669"/>
    <property type="project" value="UniProtKB-KW"/>
</dbReference>
<feature type="domain" description="PAS" evidence="8">
    <location>
        <begin position="214"/>
        <end position="265"/>
    </location>
</feature>
<feature type="region of interest" description="Disordered" evidence="6">
    <location>
        <begin position="618"/>
        <end position="664"/>
    </location>
</feature>
<evidence type="ECO:0000256" key="3">
    <source>
        <dbReference type="ARBA" id="ARBA00023015"/>
    </source>
</evidence>
<dbReference type="SUPFAM" id="SSF52540">
    <property type="entry name" value="P-loop containing nucleoside triphosphate hydrolases"/>
    <property type="match status" value="1"/>
</dbReference>
<dbReference type="SMART" id="SM00091">
    <property type="entry name" value="PAS"/>
    <property type="match status" value="1"/>
</dbReference>
<name>A0A455T0W7_9CHLR</name>
<evidence type="ECO:0000256" key="5">
    <source>
        <dbReference type="ARBA" id="ARBA00023163"/>
    </source>
</evidence>
<dbReference type="InterPro" id="IPR009057">
    <property type="entry name" value="Homeodomain-like_sf"/>
</dbReference>
<evidence type="ECO:0000256" key="6">
    <source>
        <dbReference type="SAM" id="MobiDB-lite"/>
    </source>
</evidence>
<organism evidence="9">
    <name type="scientific">Thermogemmatispora argillosa</name>
    <dbReference type="NCBI Taxonomy" id="2045280"/>
    <lineage>
        <taxon>Bacteria</taxon>
        <taxon>Bacillati</taxon>
        <taxon>Chloroflexota</taxon>
        <taxon>Ktedonobacteria</taxon>
        <taxon>Thermogemmatisporales</taxon>
        <taxon>Thermogemmatisporaceae</taxon>
        <taxon>Thermogemmatispora</taxon>
    </lineage>
</organism>
<dbReference type="Pfam" id="PF00989">
    <property type="entry name" value="PAS"/>
    <property type="match status" value="1"/>
</dbReference>
<keyword evidence="5" id="KW-0804">Transcription</keyword>
<reference evidence="9" key="1">
    <citation type="submission" date="2018-12" db="EMBL/GenBank/DDBJ databases">
        <title>Novel natural products biosynthetic potential of the class Ktedonobacteria.</title>
        <authorList>
            <person name="Zheng Y."/>
            <person name="Saitou A."/>
            <person name="Wang C.M."/>
            <person name="Toyoda A."/>
            <person name="Minakuchi Y."/>
            <person name="Sekiguchi Y."/>
            <person name="Ueda K."/>
            <person name="Takano H."/>
            <person name="Sakai Y."/>
            <person name="Yokota A."/>
            <person name="Yabe S."/>
        </authorList>
    </citation>
    <scope>NUCLEOTIDE SEQUENCE</scope>
    <source>
        <strain evidence="9">A3-2</strain>
    </source>
</reference>
<dbReference type="PROSITE" id="PS00688">
    <property type="entry name" value="SIGMA54_INTERACT_3"/>
    <property type="match status" value="1"/>
</dbReference>
<evidence type="ECO:0000256" key="4">
    <source>
        <dbReference type="ARBA" id="ARBA00023125"/>
    </source>
</evidence>
<dbReference type="InterPro" id="IPR000014">
    <property type="entry name" value="PAS"/>
</dbReference>
<dbReference type="PANTHER" id="PTHR32071">
    <property type="entry name" value="TRANSCRIPTIONAL REGULATORY PROTEIN"/>
    <property type="match status" value="1"/>
</dbReference>
<evidence type="ECO:0000256" key="1">
    <source>
        <dbReference type="ARBA" id="ARBA00022741"/>
    </source>
</evidence>
<accession>A0A455T0W7</accession>
<dbReference type="Gene3D" id="1.10.8.60">
    <property type="match status" value="1"/>
</dbReference>
<keyword evidence="1" id="KW-0547">Nucleotide-binding</keyword>
<dbReference type="InterPro" id="IPR013767">
    <property type="entry name" value="PAS_fold"/>
</dbReference>
<dbReference type="SMART" id="SM00382">
    <property type="entry name" value="AAA"/>
    <property type="match status" value="1"/>
</dbReference>
<evidence type="ECO:0000313" key="9">
    <source>
        <dbReference type="EMBL" id="BBH93560.1"/>
    </source>
</evidence>
<dbReference type="PANTHER" id="PTHR32071:SF57">
    <property type="entry name" value="C4-DICARBOXYLATE TRANSPORT TRANSCRIPTIONAL REGULATORY PROTEIN DCTD"/>
    <property type="match status" value="1"/>
</dbReference>
<dbReference type="PROSITE" id="PS50112">
    <property type="entry name" value="PAS"/>
    <property type="match status" value="1"/>
</dbReference>
<dbReference type="InterPro" id="IPR002078">
    <property type="entry name" value="Sigma_54_int"/>
</dbReference>
<dbReference type="AlphaFoldDB" id="A0A455T0W7"/>
<dbReference type="GO" id="GO:0006355">
    <property type="term" value="P:regulation of DNA-templated transcription"/>
    <property type="evidence" value="ECO:0007669"/>
    <property type="project" value="InterPro"/>
</dbReference>
<dbReference type="SUPFAM" id="SSF55785">
    <property type="entry name" value="PYP-like sensor domain (PAS domain)"/>
    <property type="match status" value="1"/>
</dbReference>
<dbReference type="Pfam" id="PF25601">
    <property type="entry name" value="AAA_lid_14"/>
    <property type="match status" value="1"/>
</dbReference>
<dbReference type="PROSITE" id="PS50045">
    <property type="entry name" value="SIGMA54_INTERACT_4"/>
    <property type="match status" value="1"/>
</dbReference>
<dbReference type="InterPro" id="IPR025943">
    <property type="entry name" value="Sigma_54_int_dom_ATP-bd_2"/>
</dbReference>
<protein>
    <submittedName>
        <fullName evidence="9">Sigma-54-dependent Fis family transcriptional regulator</fullName>
    </submittedName>
</protein>
<dbReference type="GO" id="GO:0043565">
    <property type="term" value="F:sequence-specific DNA binding"/>
    <property type="evidence" value="ECO:0007669"/>
    <property type="project" value="InterPro"/>
</dbReference>
<keyword evidence="3" id="KW-0805">Transcription regulation</keyword>
<feature type="domain" description="Sigma-54 factor interaction" evidence="7">
    <location>
        <begin position="364"/>
        <end position="593"/>
    </location>
</feature>
<dbReference type="PROSITE" id="PS00675">
    <property type="entry name" value="SIGMA54_INTERACT_1"/>
    <property type="match status" value="1"/>
</dbReference>
<dbReference type="PRINTS" id="PR01590">
    <property type="entry name" value="HTHFIS"/>
</dbReference>
<dbReference type="InterPro" id="IPR025662">
    <property type="entry name" value="Sigma_54_int_dom_ATP-bd_1"/>
</dbReference>
<dbReference type="Gene3D" id="3.30.450.20">
    <property type="entry name" value="PAS domain"/>
    <property type="match status" value="1"/>
</dbReference>
<dbReference type="CDD" id="cd00130">
    <property type="entry name" value="PAS"/>
    <property type="match status" value="1"/>
</dbReference>
<dbReference type="Gene3D" id="3.30.450.40">
    <property type="match status" value="1"/>
</dbReference>
<dbReference type="Gene3D" id="3.40.50.300">
    <property type="entry name" value="P-loop containing nucleotide triphosphate hydrolases"/>
    <property type="match status" value="1"/>
</dbReference>
<dbReference type="InterPro" id="IPR025944">
    <property type="entry name" value="Sigma_54_int_dom_CS"/>
</dbReference>
<dbReference type="InterPro" id="IPR035965">
    <property type="entry name" value="PAS-like_dom_sf"/>
</dbReference>
<proteinExistence type="predicted"/>
<dbReference type="Pfam" id="PF02954">
    <property type="entry name" value="HTH_8"/>
    <property type="match status" value="1"/>
</dbReference>
<dbReference type="Gene3D" id="1.10.10.60">
    <property type="entry name" value="Homeodomain-like"/>
    <property type="match status" value="1"/>
</dbReference>
<evidence type="ECO:0000259" key="7">
    <source>
        <dbReference type="PROSITE" id="PS50045"/>
    </source>
</evidence>
<dbReference type="InterPro" id="IPR058031">
    <property type="entry name" value="AAA_lid_NorR"/>
</dbReference>
<dbReference type="Pfam" id="PF00158">
    <property type="entry name" value="Sigma54_activat"/>
    <property type="match status" value="1"/>
</dbReference>
<dbReference type="PROSITE" id="PS00676">
    <property type="entry name" value="SIGMA54_INTERACT_2"/>
    <property type="match status" value="1"/>
</dbReference>
<gene>
    <name evidence="9" type="ORF">KTA_17590</name>
</gene>
<dbReference type="EMBL" id="AP019377">
    <property type="protein sequence ID" value="BBH93560.1"/>
    <property type="molecule type" value="Genomic_DNA"/>
</dbReference>
<evidence type="ECO:0000259" key="8">
    <source>
        <dbReference type="PROSITE" id="PS50112"/>
    </source>
</evidence>
<dbReference type="SUPFAM" id="SSF46689">
    <property type="entry name" value="Homeodomain-like"/>
    <property type="match status" value="1"/>
</dbReference>
<dbReference type="CDD" id="cd00009">
    <property type="entry name" value="AAA"/>
    <property type="match status" value="1"/>
</dbReference>
<dbReference type="InterPro" id="IPR027417">
    <property type="entry name" value="P-loop_NTPase"/>
</dbReference>
<dbReference type="FunFam" id="3.40.50.300:FF:000006">
    <property type="entry name" value="DNA-binding transcriptional regulator NtrC"/>
    <property type="match status" value="1"/>
</dbReference>
<dbReference type="InterPro" id="IPR003593">
    <property type="entry name" value="AAA+_ATPase"/>
</dbReference>
<dbReference type="SUPFAM" id="SSF55781">
    <property type="entry name" value="GAF domain-like"/>
    <property type="match status" value="1"/>
</dbReference>
<feature type="region of interest" description="Disordered" evidence="6">
    <location>
        <begin position="705"/>
        <end position="724"/>
    </location>
</feature>